<name>U4KXQ7_PYROM</name>
<evidence type="ECO:0000313" key="2">
    <source>
        <dbReference type="Proteomes" id="UP000018144"/>
    </source>
</evidence>
<dbReference type="Proteomes" id="UP000018144">
    <property type="component" value="Unassembled WGS sequence"/>
</dbReference>
<sequence>MAFIPRLCATHVCSAQTRSVTLQITPVHCLHTSALR</sequence>
<keyword evidence="2" id="KW-1185">Reference proteome</keyword>
<proteinExistence type="predicted"/>
<dbReference type="EMBL" id="HF935199">
    <property type="protein sequence ID" value="CCX04334.1"/>
    <property type="molecule type" value="Genomic_DNA"/>
</dbReference>
<dbReference type="AlphaFoldDB" id="U4KXQ7"/>
<evidence type="ECO:0000313" key="1">
    <source>
        <dbReference type="EMBL" id="CCX04334.1"/>
    </source>
</evidence>
<reference evidence="1 2" key="1">
    <citation type="journal article" date="2013" name="PLoS Genet.">
        <title>The genome and development-dependent transcriptomes of Pyronema confluens: a window into fungal evolution.</title>
        <authorList>
            <person name="Traeger S."/>
            <person name="Altegoer F."/>
            <person name="Freitag M."/>
            <person name="Gabaldon T."/>
            <person name="Kempken F."/>
            <person name="Kumar A."/>
            <person name="Marcet-Houben M."/>
            <person name="Poggeler S."/>
            <person name="Stajich J.E."/>
            <person name="Nowrousian M."/>
        </authorList>
    </citation>
    <scope>NUCLEOTIDE SEQUENCE [LARGE SCALE GENOMIC DNA]</scope>
    <source>
        <strain evidence="2">CBS 100304</strain>
        <tissue evidence="1">Vegetative mycelium</tissue>
    </source>
</reference>
<organism evidence="1 2">
    <name type="scientific">Pyronema omphalodes (strain CBS 100304)</name>
    <name type="common">Pyronema confluens</name>
    <dbReference type="NCBI Taxonomy" id="1076935"/>
    <lineage>
        <taxon>Eukaryota</taxon>
        <taxon>Fungi</taxon>
        <taxon>Dikarya</taxon>
        <taxon>Ascomycota</taxon>
        <taxon>Pezizomycotina</taxon>
        <taxon>Pezizomycetes</taxon>
        <taxon>Pezizales</taxon>
        <taxon>Pyronemataceae</taxon>
        <taxon>Pyronema</taxon>
    </lineage>
</organism>
<protein>
    <submittedName>
        <fullName evidence="1">Uncharacterized protein</fullName>
    </submittedName>
</protein>
<gene>
    <name evidence="1" type="ORF">PCON_01882</name>
</gene>
<accession>U4KXQ7</accession>